<keyword evidence="6" id="KW-0479">Metal-binding</keyword>
<reference evidence="10 11" key="1">
    <citation type="submission" date="2019-02" db="EMBL/GenBank/DDBJ databases">
        <title>Deep-cultivation of Planctomycetes and their phenomic and genomic characterization uncovers novel biology.</title>
        <authorList>
            <person name="Wiegand S."/>
            <person name="Jogler M."/>
            <person name="Boedeker C."/>
            <person name="Pinto D."/>
            <person name="Vollmers J."/>
            <person name="Rivas-Marin E."/>
            <person name="Kohn T."/>
            <person name="Peeters S.H."/>
            <person name="Heuer A."/>
            <person name="Rast P."/>
            <person name="Oberbeckmann S."/>
            <person name="Bunk B."/>
            <person name="Jeske O."/>
            <person name="Meyerdierks A."/>
            <person name="Storesund J.E."/>
            <person name="Kallscheuer N."/>
            <person name="Luecker S."/>
            <person name="Lage O.M."/>
            <person name="Pohl T."/>
            <person name="Merkel B.J."/>
            <person name="Hornburger P."/>
            <person name="Mueller R.-W."/>
            <person name="Bruemmer F."/>
            <person name="Labrenz M."/>
            <person name="Spormann A.M."/>
            <person name="Op den Camp H."/>
            <person name="Overmann J."/>
            <person name="Amann R."/>
            <person name="Jetten M.S.M."/>
            <person name="Mascher T."/>
            <person name="Medema M.H."/>
            <person name="Devos D.P."/>
            <person name="Kaster A.-K."/>
            <person name="Ovreas L."/>
            <person name="Rohde M."/>
            <person name="Galperin M.Y."/>
            <person name="Jogler C."/>
        </authorList>
    </citation>
    <scope>NUCLEOTIDE SEQUENCE [LARGE SCALE GENOMIC DNA]</scope>
    <source>
        <strain evidence="10 11">Pla163</strain>
    </source>
</reference>
<dbReference type="RefSeq" id="WP_145183375.1">
    <property type="nucleotide sequence ID" value="NZ_CP036290.1"/>
</dbReference>
<dbReference type="AlphaFoldDB" id="A0A518CWC4"/>
<dbReference type="GO" id="GO:0046872">
    <property type="term" value="F:metal ion binding"/>
    <property type="evidence" value="ECO:0007669"/>
    <property type="project" value="UniProtKB-KW"/>
</dbReference>
<evidence type="ECO:0000256" key="6">
    <source>
        <dbReference type="ARBA" id="ARBA00022723"/>
    </source>
</evidence>
<keyword evidence="10" id="KW-0413">Isomerase</keyword>
<evidence type="ECO:0000256" key="2">
    <source>
        <dbReference type="ARBA" id="ARBA00001966"/>
    </source>
</evidence>
<comment type="cofactor">
    <cofactor evidence="2">
        <name>[4Fe-4S] cluster</name>
        <dbReference type="ChEBI" id="CHEBI:49883"/>
    </cofactor>
</comment>
<keyword evidence="11" id="KW-1185">Reference proteome</keyword>
<dbReference type="GO" id="GO:0016853">
    <property type="term" value="F:isomerase activity"/>
    <property type="evidence" value="ECO:0007669"/>
    <property type="project" value="UniProtKB-KW"/>
</dbReference>
<keyword evidence="5" id="KW-0949">S-adenosyl-L-methionine</keyword>
<sequence>MTDRSPHRYRAIGASRLDEIEPLRQLDPALRFDMRVVANVLPFRVNRHVVDELIRWEDAPDDPVFQLVFPQRGMLSDAHFERMAEALWRVDESDGGTPSAASKAEIRRVADGIRAELNPHPAGQLDQNRPTFEGRRVDGLQHKYRETVLFFPAAGQTCHAYCTFCFRWAQFVGDSELRMAESDGTRLVRYLAEHPEVSDVLVTGGDPAIVRTEVLARSLEPLLAPELAHVQTVRIGTKALTFWPARFVSDPDADALLRLIERLVAGGKHVAIMAHVGHWQELDHPLAREAVRRLRDAGAVIRSQAPLLRHVNDDAATWARTWTEQVRMGIVPYYLFVERDTGARAYFELPLARAHAIYNEAIRRCSGLARTARGPSMSCVPGKVAIDGVVEVAGEKVFALRFLQARDPEWVGRPFFASFDAHATWFDQLRPAFGERDFFFEPALRAQGVATPRVLRERVRR</sequence>
<dbReference type="GO" id="GO:0051539">
    <property type="term" value="F:4 iron, 4 sulfur cluster binding"/>
    <property type="evidence" value="ECO:0007669"/>
    <property type="project" value="UniProtKB-KW"/>
</dbReference>
<comment type="similarity">
    <text evidence="3">Belongs to the radical SAM superfamily. KamA family.</text>
</comment>
<dbReference type="SFLD" id="SFLDS00029">
    <property type="entry name" value="Radical_SAM"/>
    <property type="match status" value="1"/>
</dbReference>
<evidence type="ECO:0000256" key="4">
    <source>
        <dbReference type="ARBA" id="ARBA00022485"/>
    </source>
</evidence>
<dbReference type="InterPro" id="IPR058240">
    <property type="entry name" value="rSAM_sf"/>
</dbReference>
<dbReference type="SUPFAM" id="SSF102114">
    <property type="entry name" value="Radical SAM enzymes"/>
    <property type="match status" value="1"/>
</dbReference>
<dbReference type="SFLD" id="SFLDG01070">
    <property type="entry name" value="PLP-dependent"/>
    <property type="match status" value="1"/>
</dbReference>
<dbReference type="Gene3D" id="3.20.20.70">
    <property type="entry name" value="Aldolase class I"/>
    <property type="match status" value="1"/>
</dbReference>
<evidence type="ECO:0000256" key="3">
    <source>
        <dbReference type="ARBA" id="ARBA00008703"/>
    </source>
</evidence>
<dbReference type="PANTHER" id="PTHR30538:SF0">
    <property type="entry name" value="L-LYSINE 2,3-AMINOMUTASE AQ_1632-RELATED"/>
    <property type="match status" value="1"/>
</dbReference>
<dbReference type="EMBL" id="CP036290">
    <property type="protein sequence ID" value="QDU83525.1"/>
    <property type="molecule type" value="Genomic_DNA"/>
</dbReference>
<dbReference type="Proteomes" id="UP000319342">
    <property type="component" value="Chromosome"/>
</dbReference>
<evidence type="ECO:0000313" key="11">
    <source>
        <dbReference type="Proteomes" id="UP000319342"/>
    </source>
</evidence>
<name>A0A518CWC4_9BACT</name>
<gene>
    <name evidence="10" type="primary">epmB</name>
    <name evidence="10" type="ORF">Pla163_06240</name>
</gene>
<dbReference type="InterPro" id="IPR013785">
    <property type="entry name" value="Aldolase_TIM"/>
</dbReference>
<evidence type="ECO:0000256" key="7">
    <source>
        <dbReference type="ARBA" id="ARBA00022898"/>
    </source>
</evidence>
<dbReference type="EC" id="5.4.3.-" evidence="10"/>
<keyword evidence="4" id="KW-0004">4Fe-4S</keyword>
<evidence type="ECO:0000313" key="10">
    <source>
        <dbReference type="EMBL" id="QDU83525.1"/>
    </source>
</evidence>
<evidence type="ECO:0000256" key="8">
    <source>
        <dbReference type="ARBA" id="ARBA00023004"/>
    </source>
</evidence>
<keyword evidence="8" id="KW-0408">Iron</keyword>
<dbReference type="InterPro" id="IPR003739">
    <property type="entry name" value="Lys_aminomutase/Glu_NH3_mut"/>
</dbReference>
<keyword evidence="9" id="KW-0411">Iron-sulfur</keyword>
<keyword evidence="7" id="KW-0663">Pyridoxal phosphate</keyword>
<evidence type="ECO:0000256" key="5">
    <source>
        <dbReference type="ARBA" id="ARBA00022691"/>
    </source>
</evidence>
<evidence type="ECO:0000256" key="1">
    <source>
        <dbReference type="ARBA" id="ARBA00001933"/>
    </source>
</evidence>
<organism evidence="10 11">
    <name type="scientific">Rohdeia mirabilis</name>
    <dbReference type="NCBI Taxonomy" id="2528008"/>
    <lineage>
        <taxon>Bacteria</taxon>
        <taxon>Pseudomonadati</taxon>
        <taxon>Planctomycetota</taxon>
        <taxon>Planctomycetia</taxon>
        <taxon>Planctomycetia incertae sedis</taxon>
        <taxon>Rohdeia</taxon>
    </lineage>
</organism>
<comment type="cofactor">
    <cofactor evidence="1">
        <name>pyridoxal 5'-phosphate</name>
        <dbReference type="ChEBI" id="CHEBI:597326"/>
    </cofactor>
</comment>
<evidence type="ECO:0000256" key="9">
    <source>
        <dbReference type="ARBA" id="ARBA00023014"/>
    </source>
</evidence>
<dbReference type="InterPro" id="IPR007197">
    <property type="entry name" value="rSAM"/>
</dbReference>
<proteinExistence type="inferred from homology"/>
<protein>
    <submittedName>
        <fullName evidence="10">L-lysine 2,3-aminomutase</fullName>
        <ecNumber evidence="10">5.4.3.-</ecNumber>
    </submittedName>
</protein>
<dbReference type="PANTHER" id="PTHR30538">
    <property type="entry name" value="LYSINE 2,3-AMINOMUTASE-RELATED"/>
    <property type="match status" value="1"/>
</dbReference>
<dbReference type="OrthoDB" id="9768064at2"/>
<accession>A0A518CWC4</accession>